<accession>A0A699UY11</accession>
<dbReference type="AlphaFoldDB" id="A0A699UY11"/>
<comment type="caution">
    <text evidence="2">The sequence shown here is derived from an EMBL/GenBank/DDBJ whole genome shotgun (WGS) entry which is preliminary data.</text>
</comment>
<proteinExistence type="predicted"/>
<evidence type="ECO:0000313" key="2">
    <source>
        <dbReference type="EMBL" id="GFD26511.1"/>
    </source>
</evidence>
<feature type="domain" description="Toprim" evidence="1">
    <location>
        <begin position="8"/>
        <end position="65"/>
    </location>
</feature>
<dbReference type="PROSITE" id="PS50880">
    <property type="entry name" value="TOPRIM"/>
    <property type="match status" value="1"/>
</dbReference>
<feature type="non-terminal residue" evidence="2">
    <location>
        <position position="65"/>
    </location>
</feature>
<dbReference type="InterPro" id="IPR006171">
    <property type="entry name" value="TOPRIM_dom"/>
</dbReference>
<gene>
    <name evidence="2" type="ORF">Tci_898480</name>
</gene>
<reference evidence="2" key="1">
    <citation type="journal article" date="2019" name="Sci. Rep.">
        <title>Draft genome of Tanacetum cinerariifolium, the natural source of mosquito coil.</title>
        <authorList>
            <person name="Yamashiro T."/>
            <person name="Shiraishi A."/>
            <person name="Satake H."/>
            <person name="Nakayama K."/>
        </authorList>
    </citation>
    <scope>NUCLEOTIDE SEQUENCE</scope>
</reference>
<dbReference type="EMBL" id="BKCJ011369316">
    <property type="protein sequence ID" value="GFD26511.1"/>
    <property type="molecule type" value="Genomic_DNA"/>
</dbReference>
<name>A0A699UY11_TANCI</name>
<organism evidence="2">
    <name type="scientific">Tanacetum cinerariifolium</name>
    <name type="common">Dalmatian daisy</name>
    <name type="synonym">Chrysanthemum cinerariifolium</name>
    <dbReference type="NCBI Taxonomy" id="118510"/>
    <lineage>
        <taxon>Eukaryota</taxon>
        <taxon>Viridiplantae</taxon>
        <taxon>Streptophyta</taxon>
        <taxon>Embryophyta</taxon>
        <taxon>Tracheophyta</taxon>
        <taxon>Spermatophyta</taxon>
        <taxon>Magnoliopsida</taxon>
        <taxon>eudicotyledons</taxon>
        <taxon>Gunneridae</taxon>
        <taxon>Pentapetalae</taxon>
        <taxon>asterids</taxon>
        <taxon>campanulids</taxon>
        <taxon>Asterales</taxon>
        <taxon>Asteraceae</taxon>
        <taxon>Asteroideae</taxon>
        <taxon>Anthemideae</taxon>
        <taxon>Anthemidinae</taxon>
        <taxon>Tanacetum</taxon>
    </lineage>
</organism>
<evidence type="ECO:0000259" key="1">
    <source>
        <dbReference type="PROSITE" id="PS50880"/>
    </source>
</evidence>
<dbReference type="CDD" id="cd01029">
    <property type="entry name" value="TOPRIM_primases"/>
    <property type="match status" value="1"/>
</dbReference>
<sequence length="65" mass="6542">MEALAAAPVIVIAEGYATSSTLASSLGHATVAAFDSGNLPAVAKALHAKFPDKPIVIAGDDDKHQ</sequence>
<dbReference type="InterPro" id="IPR034154">
    <property type="entry name" value="TOPRIM_DnaG/twinkle"/>
</dbReference>
<protein>
    <recommendedName>
        <fullName evidence="1">Toprim domain-containing protein</fullName>
    </recommendedName>
</protein>